<dbReference type="Gene3D" id="3.20.80.10">
    <property type="entry name" value="Regulatory factor, effector binding domain"/>
    <property type="match status" value="1"/>
</dbReference>
<dbReference type="Proteomes" id="UP000271548">
    <property type="component" value="Unassembled WGS sequence"/>
</dbReference>
<dbReference type="InterPro" id="IPR029442">
    <property type="entry name" value="GyrI-like"/>
</dbReference>
<dbReference type="EMBL" id="RAZS01000019">
    <property type="protein sequence ID" value="RKN13303.1"/>
    <property type="molecule type" value="Genomic_DNA"/>
</dbReference>
<feature type="domain" description="GyrI-like small molecule binding" evidence="1">
    <location>
        <begin position="4"/>
        <end position="51"/>
    </location>
</feature>
<proteinExistence type="predicted"/>
<dbReference type="SUPFAM" id="SSF55136">
    <property type="entry name" value="Probable bacterial effector-binding domain"/>
    <property type="match status" value="1"/>
</dbReference>
<keyword evidence="3" id="KW-1185">Reference proteome</keyword>
<sequence>YPQALQSTWAATATEWFPSNPWRLRPGPSIVAVLDRAADFSTATTELWLPVEPA</sequence>
<reference evidence="2 3" key="1">
    <citation type="submission" date="2018-09" db="EMBL/GenBank/DDBJ databases">
        <title>Micromonospora sp. nov. MS1-9, isolated from a root of Musa sp.</title>
        <authorList>
            <person name="Kuncharoen N."/>
            <person name="Kudo T."/>
            <person name="Ohkuma M."/>
            <person name="Yuki M."/>
            <person name="Tanasupawat S."/>
        </authorList>
    </citation>
    <scope>NUCLEOTIDE SEQUENCE [LARGE SCALE GENOMIC DNA]</scope>
    <source>
        <strain evidence="2 3">NGC1-4</strain>
    </source>
</reference>
<comment type="caution">
    <text evidence="2">The sequence shown here is derived from an EMBL/GenBank/DDBJ whole genome shotgun (WGS) entry which is preliminary data.</text>
</comment>
<organism evidence="2 3">
    <name type="scientific">Micromonospora musae</name>
    <dbReference type="NCBI Taxonomy" id="1894970"/>
    <lineage>
        <taxon>Bacteria</taxon>
        <taxon>Bacillati</taxon>
        <taxon>Actinomycetota</taxon>
        <taxon>Actinomycetes</taxon>
        <taxon>Micromonosporales</taxon>
        <taxon>Micromonosporaceae</taxon>
        <taxon>Micromonospora</taxon>
    </lineage>
</organism>
<evidence type="ECO:0000313" key="3">
    <source>
        <dbReference type="Proteomes" id="UP000271548"/>
    </source>
</evidence>
<evidence type="ECO:0000313" key="2">
    <source>
        <dbReference type="EMBL" id="RKN13303.1"/>
    </source>
</evidence>
<evidence type="ECO:0000259" key="1">
    <source>
        <dbReference type="Pfam" id="PF06445"/>
    </source>
</evidence>
<dbReference type="Pfam" id="PF06445">
    <property type="entry name" value="GyrI-like"/>
    <property type="match status" value="1"/>
</dbReference>
<dbReference type="InterPro" id="IPR011256">
    <property type="entry name" value="Reg_factor_effector_dom_sf"/>
</dbReference>
<accession>A0ABX9QT39</accession>
<feature type="non-terminal residue" evidence="2">
    <location>
        <position position="1"/>
    </location>
</feature>
<name>A0ABX9QT39_9ACTN</name>
<gene>
    <name evidence="2" type="ORF">D7147_31770</name>
</gene>
<protein>
    <submittedName>
        <fullName evidence="2">AraC family transcriptional regulator</fullName>
    </submittedName>
</protein>